<reference evidence="1" key="1">
    <citation type="journal article" date="2014" name="Int. J. Syst. Evol. Microbiol.">
        <title>Complete genome sequence of Corynebacterium casei LMG S-19264T (=DSM 44701T), isolated from a smear-ripened cheese.</title>
        <authorList>
            <consortium name="US DOE Joint Genome Institute (JGI-PGF)"/>
            <person name="Walter F."/>
            <person name="Albersmeier A."/>
            <person name="Kalinowski J."/>
            <person name="Ruckert C."/>
        </authorList>
    </citation>
    <scope>NUCLEOTIDE SEQUENCE</scope>
    <source>
        <strain evidence="1">CGMCC 4.7312</strain>
    </source>
</reference>
<protein>
    <submittedName>
        <fullName evidence="1">Uncharacterized protein</fullName>
    </submittedName>
</protein>
<gene>
    <name evidence="1" type="ORF">GCM10011608_61440</name>
</gene>
<evidence type="ECO:0000313" key="1">
    <source>
        <dbReference type="EMBL" id="GGM67930.1"/>
    </source>
</evidence>
<dbReference type="AlphaFoldDB" id="A0A917X5A4"/>
<proteinExistence type="predicted"/>
<dbReference type="EMBL" id="BMNB01000065">
    <property type="protein sequence ID" value="GGM67930.1"/>
    <property type="molecule type" value="Genomic_DNA"/>
</dbReference>
<sequence>MGPLRVAVREIPFASVRQRLEGGDQLSAVGGEGVRDLDRGAGNDGARDEPALLKLFEPQSQLWIGDARDVMAVLAGCGAIAAG</sequence>
<comment type="caution">
    <text evidence="1">The sequence shown here is derived from an EMBL/GenBank/DDBJ whole genome shotgun (WGS) entry which is preliminary data.</text>
</comment>
<evidence type="ECO:0000313" key="2">
    <source>
        <dbReference type="Proteomes" id="UP000608890"/>
    </source>
</evidence>
<organism evidence="1 2">
    <name type="scientific">Micromonospora sonchi</name>
    <dbReference type="NCBI Taxonomy" id="1763543"/>
    <lineage>
        <taxon>Bacteria</taxon>
        <taxon>Bacillati</taxon>
        <taxon>Actinomycetota</taxon>
        <taxon>Actinomycetes</taxon>
        <taxon>Micromonosporales</taxon>
        <taxon>Micromonosporaceae</taxon>
        <taxon>Micromonospora</taxon>
    </lineage>
</organism>
<name>A0A917X5A4_9ACTN</name>
<accession>A0A917X5A4</accession>
<keyword evidence="2" id="KW-1185">Reference proteome</keyword>
<reference evidence="1" key="2">
    <citation type="submission" date="2020-09" db="EMBL/GenBank/DDBJ databases">
        <authorList>
            <person name="Sun Q."/>
            <person name="Zhou Y."/>
        </authorList>
    </citation>
    <scope>NUCLEOTIDE SEQUENCE</scope>
    <source>
        <strain evidence="1">CGMCC 4.7312</strain>
    </source>
</reference>
<dbReference type="Proteomes" id="UP000608890">
    <property type="component" value="Unassembled WGS sequence"/>
</dbReference>